<evidence type="ECO:0000256" key="7">
    <source>
        <dbReference type="PIRSR" id="PIRSR005091-2"/>
    </source>
</evidence>
<dbReference type="InterPro" id="IPR050448">
    <property type="entry name" value="OpgB/LTA_synthase_biosynth"/>
</dbReference>
<organism evidence="11 12">
    <name type="scientific">[Pasteurella] mairii</name>
    <dbReference type="NCBI Taxonomy" id="757"/>
    <lineage>
        <taxon>Bacteria</taxon>
        <taxon>Pseudomonadati</taxon>
        <taxon>Pseudomonadota</taxon>
        <taxon>Gammaproteobacteria</taxon>
        <taxon>Pasteurellales</taxon>
        <taxon>Pasteurellaceae</taxon>
    </lineage>
</organism>
<keyword evidence="11" id="KW-0808">Transferase</keyword>
<gene>
    <name evidence="11" type="primary">ltaS1_2</name>
    <name evidence="11" type="ORF">NCTC10699_01394</name>
</gene>
<evidence type="ECO:0000256" key="6">
    <source>
        <dbReference type="PIRSR" id="PIRSR005091-1"/>
    </source>
</evidence>
<feature type="transmembrane region" description="Helical" evidence="9">
    <location>
        <begin position="77"/>
        <end position="100"/>
    </location>
</feature>
<evidence type="ECO:0000256" key="5">
    <source>
        <dbReference type="ARBA" id="ARBA00023136"/>
    </source>
</evidence>
<dbReference type="Gene3D" id="3.40.720.10">
    <property type="entry name" value="Alkaline Phosphatase, subunit A"/>
    <property type="match status" value="1"/>
</dbReference>
<evidence type="ECO:0000256" key="4">
    <source>
        <dbReference type="ARBA" id="ARBA00022989"/>
    </source>
</evidence>
<name>A0A379B5D9_9PAST</name>
<dbReference type="InterPro" id="IPR017850">
    <property type="entry name" value="Alkaline_phosphatase_core_sf"/>
</dbReference>
<feature type="domain" description="Sulfatase N-terminal" evidence="10">
    <location>
        <begin position="266"/>
        <end position="543"/>
    </location>
</feature>
<keyword evidence="7" id="KW-0479">Metal-binding</keyword>
<evidence type="ECO:0000313" key="12">
    <source>
        <dbReference type="Proteomes" id="UP000254280"/>
    </source>
</evidence>
<dbReference type="EMBL" id="UGSS01000002">
    <property type="protein sequence ID" value="SUB33766.1"/>
    <property type="molecule type" value="Genomic_DNA"/>
</dbReference>
<dbReference type="PANTHER" id="PTHR47371:SF3">
    <property type="entry name" value="PHOSPHOGLYCEROL TRANSFERASE I"/>
    <property type="match status" value="1"/>
</dbReference>
<feature type="binding site" evidence="8">
    <location>
        <position position="493"/>
    </location>
    <ligand>
        <name>Mn(2+)</name>
        <dbReference type="ChEBI" id="CHEBI:29035"/>
    </ligand>
</feature>
<dbReference type="AlphaFoldDB" id="A0A379B5D9"/>
<dbReference type="InterPro" id="IPR000917">
    <property type="entry name" value="Sulfatase_N"/>
</dbReference>
<dbReference type="Pfam" id="PF00884">
    <property type="entry name" value="Sulfatase"/>
    <property type="match status" value="1"/>
</dbReference>
<evidence type="ECO:0000256" key="8">
    <source>
        <dbReference type="PIRSR" id="PIRSR005091-3"/>
    </source>
</evidence>
<dbReference type="PIRSF" id="PIRSF005091">
    <property type="entry name" value="Mmb_sulf_HI1246"/>
    <property type="match status" value="1"/>
</dbReference>
<evidence type="ECO:0000256" key="1">
    <source>
        <dbReference type="ARBA" id="ARBA00004651"/>
    </source>
</evidence>
<feature type="binding site" evidence="7">
    <location>
        <position position="435"/>
    </location>
    <ligand>
        <name>substrate</name>
    </ligand>
</feature>
<feature type="binding site" evidence="8">
    <location>
        <position position="274"/>
    </location>
    <ligand>
        <name>Mn(2+)</name>
        <dbReference type="ChEBI" id="CHEBI:29035"/>
    </ligand>
</feature>
<protein>
    <submittedName>
        <fullName evidence="11">Phosphoglycerol transferase</fullName>
    </submittedName>
</protein>
<evidence type="ECO:0000256" key="3">
    <source>
        <dbReference type="ARBA" id="ARBA00022692"/>
    </source>
</evidence>
<proteinExistence type="predicted"/>
<feature type="transmembrane region" description="Helical" evidence="9">
    <location>
        <begin position="49"/>
        <end position="71"/>
    </location>
</feature>
<feature type="transmembrane region" description="Helical" evidence="9">
    <location>
        <begin position="135"/>
        <end position="154"/>
    </location>
</feature>
<evidence type="ECO:0000256" key="9">
    <source>
        <dbReference type="SAM" id="Phobius"/>
    </source>
</evidence>
<feature type="transmembrane region" description="Helical" evidence="9">
    <location>
        <begin position="174"/>
        <end position="192"/>
    </location>
</feature>
<sequence length="626" mass="71589">MTSFMLPIRIILFALLGFFVCRLGFYIVHYDTFRALTLNDILMSFIKGVQFDSATVMLACVPMLAVLSFPFKIIQHTWVRLVATWLSGIILFVLFAYYIADISYFGEVQRHIGAEILNLSADQGAMWEIAFSSRLTTTLIGMAFLGLGVVIWYRFVLAPAQRGIRLNQSVALKWLYWVGLVLLYVILFRGIIFSGRPINMSDAFSGGKLQQANLALNPAYVTYRESRNRLNQDTLEYVSAQELNEFAQQNPNIFRWQSQVQQPTGKNIVLILLESWSYKYIDGLSGGHYGVTPFMDSLISRSQVWDNYYAAGQRSIIGIQAILSSVPALQNQPTLGFGLELTDMSRIADIADQHHYRTVMMQSSERRSFHMNGVAHALGFKEYYGKEDVPLLKNYPQEQPRFGWDYDALQFFVRKLSEGQPNKPFFSFMFTGTTHEPFPKIGEEFEVYPHDSQSENGFLNTLKYSDWALQQFMQEAEKQDWYRNTIFIFSADHTLNAKPDDDLLKRFHIPLIIFTPDGSLAPGHNKELASQYDLFPSIMDLLGFQQPISTFGRSLFSGEASPFVMVNHGDTVGLITPTAWIEFNESGILLNSKERKTQDLEELKQAKLKIQYADKLIKANQWVLHK</sequence>
<dbReference type="SUPFAM" id="SSF53649">
    <property type="entry name" value="Alkaline phosphatase-like"/>
    <property type="match status" value="1"/>
</dbReference>
<keyword evidence="2" id="KW-1003">Cell membrane</keyword>
<feature type="binding site" evidence="8">
    <location>
        <position position="492"/>
    </location>
    <ligand>
        <name>Mn(2+)</name>
        <dbReference type="ChEBI" id="CHEBI:29035"/>
    </ligand>
</feature>
<keyword evidence="5 9" id="KW-0472">Membrane</keyword>
<reference evidence="11 12" key="1">
    <citation type="submission" date="2018-06" db="EMBL/GenBank/DDBJ databases">
        <authorList>
            <consortium name="Pathogen Informatics"/>
            <person name="Doyle S."/>
        </authorList>
    </citation>
    <scope>NUCLEOTIDE SEQUENCE [LARGE SCALE GENOMIC DNA]</scope>
    <source>
        <strain evidence="11 12">NCTC10699</strain>
    </source>
</reference>
<dbReference type="OrthoDB" id="9760224at2"/>
<feature type="transmembrane region" description="Helical" evidence="9">
    <location>
        <begin position="6"/>
        <end position="28"/>
    </location>
</feature>
<keyword evidence="7" id="KW-0464">Manganese</keyword>
<dbReference type="InterPro" id="IPR012160">
    <property type="entry name" value="LtaS-like"/>
</dbReference>
<evidence type="ECO:0000313" key="11">
    <source>
        <dbReference type="EMBL" id="SUB33766.1"/>
    </source>
</evidence>
<dbReference type="GO" id="GO:0016740">
    <property type="term" value="F:transferase activity"/>
    <property type="evidence" value="ECO:0007669"/>
    <property type="project" value="UniProtKB-KW"/>
</dbReference>
<dbReference type="PANTHER" id="PTHR47371">
    <property type="entry name" value="LIPOTEICHOIC ACID SYNTHASE"/>
    <property type="match status" value="1"/>
</dbReference>
<dbReference type="CDD" id="cd16015">
    <property type="entry name" value="LTA_synthase"/>
    <property type="match status" value="1"/>
</dbReference>
<feature type="active site" evidence="6">
    <location>
        <position position="315"/>
    </location>
</feature>
<dbReference type="Proteomes" id="UP000254280">
    <property type="component" value="Unassembled WGS sequence"/>
</dbReference>
<keyword evidence="12" id="KW-1185">Reference proteome</keyword>
<keyword evidence="4 9" id="KW-1133">Transmembrane helix</keyword>
<dbReference type="GO" id="GO:0046872">
    <property type="term" value="F:metal ion binding"/>
    <property type="evidence" value="ECO:0007669"/>
    <property type="project" value="UniProtKB-KW"/>
</dbReference>
<dbReference type="GO" id="GO:0005886">
    <property type="term" value="C:plasma membrane"/>
    <property type="evidence" value="ECO:0007669"/>
    <property type="project" value="UniProtKB-SubCell"/>
</dbReference>
<evidence type="ECO:0000256" key="2">
    <source>
        <dbReference type="ARBA" id="ARBA00022475"/>
    </source>
</evidence>
<keyword evidence="3 9" id="KW-0812">Transmembrane</keyword>
<comment type="subcellular location">
    <subcellularLocation>
        <location evidence="1">Cell membrane</location>
        <topology evidence="1">Multi-pass membrane protein</topology>
    </subcellularLocation>
</comment>
<accession>A0A379B5D9</accession>
<evidence type="ECO:0000259" key="10">
    <source>
        <dbReference type="Pfam" id="PF00884"/>
    </source>
</evidence>